<feature type="compositionally biased region" description="Basic residues" evidence="1">
    <location>
        <begin position="59"/>
        <end position="73"/>
    </location>
</feature>
<dbReference type="OrthoDB" id="5812360at2759"/>
<name>A0A9P1IHD0_9PELO</name>
<comment type="caution">
    <text evidence="2">The sequence shown here is derived from an EMBL/GenBank/DDBJ whole genome shotgun (WGS) entry which is preliminary data.</text>
</comment>
<dbReference type="Proteomes" id="UP001152747">
    <property type="component" value="Unassembled WGS sequence"/>
</dbReference>
<feature type="compositionally biased region" description="Acidic residues" evidence="1">
    <location>
        <begin position="509"/>
        <end position="526"/>
    </location>
</feature>
<evidence type="ECO:0000313" key="3">
    <source>
        <dbReference type="Proteomes" id="UP001152747"/>
    </source>
</evidence>
<evidence type="ECO:0000313" key="2">
    <source>
        <dbReference type="EMBL" id="CAI5445592.1"/>
    </source>
</evidence>
<proteinExistence type="predicted"/>
<gene>
    <name evidence="2" type="ORF">CAMP_LOCUS8229</name>
</gene>
<reference evidence="2" key="1">
    <citation type="submission" date="2022-11" db="EMBL/GenBank/DDBJ databases">
        <authorList>
            <person name="Kikuchi T."/>
        </authorList>
    </citation>
    <scope>NUCLEOTIDE SEQUENCE</scope>
    <source>
        <strain evidence="2">PS1010</strain>
    </source>
</reference>
<keyword evidence="3" id="KW-1185">Reference proteome</keyword>
<sequence>MDLSYLASSPVQVPLQKSTQIVKFSGFDDDEIDFETSRDNQYCNGGGNSKFGGEIVGEKKRRRGGRKNRRRMNAGKAENMLAIPVFSPPPPNHTPISPTTQQNSPKLQFLSQNALGKNVHQNSSATPQNPQNLPAQKMSRLMRELHERERVRGMDRFEARQLLQDKLLFRGETNLSDIRLRRFCIVVISREQFEIPELSMKIPAETISISMENGKISSILRLVPSFDENPNESSQIPPPHQKYRSKTIFWNPTRCRDSNMMFKMWNHFLDRCLHSLLLCTLSQFSILLEFLRTINEIRSILNQRMTASICLSRLISIDDFLISCQQLADVYNNLEAMPHKKNQTTLNFGLELCSHFISSMKTIASFSSSSQFRPNVKLSENGLLIGPPPGLSGQILKINNQNNNNQQHQQQNLMKSTNLNYNMSHCNQNKLYFTPETYYPETQCNQFLGDFSYAEYSRNLILENYKNSSISEFISVQLYQRILEWINEIDFENMNTMDELEEKYRFSENEENENEEETFSEFEYID</sequence>
<feature type="region of interest" description="Disordered" evidence="1">
    <location>
        <begin position="505"/>
        <end position="526"/>
    </location>
</feature>
<evidence type="ECO:0000256" key="1">
    <source>
        <dbReference type="SAM" id="MobiDB-lite"/>
    </source>
</evidence>
<dbReference type="EMBL" id="CANHGI010000003">
    <property type="protein sequence ID" value="CAI5445592.1"/>
    <property type="molecule type" value="Genomic_DNA"/>
</dbReference>
<protein>
    <submittedName>
        <fullName evidence="2">Uncharacterized protein</fullName>
    </submittedName>
</protein>
<dbReference type="AlphaFoldDB" id="A0A9P1IHD0"/>
<feature type="region of interest" description="Disordered" evidence="1">
    <location>
        <begin position="53"/>
        <end position="76"/>
    </location>
</feature>
<accession>A0A9P1IHD0</accession>
<organism evidence="2 3">
    <name type="scientific">Caenorhabditis angaria</name>
    <dbReference type="NCBI Taxonomy" id="860376"/>
    <lineage>
        <taxon>Eukaryota</taxon>
        <taxon>Metazoa</taxon>
        <taxon>Ecdysozoa</taxon>
        <taxon>Nematoda</taxon>
        <taxon>Chromadorea</taxon>
        <taxon>Rhabditida</taxon>
        <taxon>Rhabditina</taxon>
        <taxon>Rhabditomorpha</taxon>
        <taxon>Rhabditoidea</taxon>
        <taxon>Rhabditidae</taxon>
        <taxon>Peloderinae</taxon>
        <taxon>Caenorhabditis</taxon>
    </lineage>
</organism>